<reference evidence="17" key="1">
    <citation type="journal article" date="2008" name="Nat. Genet.">
        <title>The Pristionchus pacificus genome provides a unique perspective on nematode lifestyle and parasitism.</title>
        <authorList>
            <person name="Dieterich C."/>
            <person name="Clifton S.W."/>
            <person name="Schuster L.N."/>
            <person name="Chinwalla A."/>
            <person name="Delehaunty K."/>
            <person name="Dinkelacker I."/>
            <person name="Fulton L."/>
            <person name="Fulton R."/>
            <person name="Godfrey J."/>
            <person name="Minx P."/>
            <person name="Mitreva M."/>
            <person name="Roeseler W."/>
            <person name="Tian H."/>
            <person name="Witte H."/>
            <person name="Yang S.P."/>
            <person name="Wilson R.K."/>
            <person name="Sommer R.J."/>
        </authorList>
    </citation>
    <scope>NUCLEOTIDE SEQUENCE [LARGE SCALE GENOMIC DNA]</scope>
    <source>
        <strain evidence="17">PS312</strain>
    </source>
</reference>
<feature type="compositionally biased region" description="Low complexity" evidence="15">
    <location>
        <begin position="422"/>
        <end position="440"/>
    </location>
</feature>
<evidence type="ECO:0000256" key="11">
    <source>
        <dbReference type="ARBA" id="ARBA00023125"/>
    </source>
</evidence>
<keyword evidence="10" id="KW-0805">Transcription regulation</keyword>
<comment type="similarity">
    <text evidence="2">Belongs to the krueppel C2H2-type zinc-finger protein family.</text>
</comment>
<sequence>MTVVLNDASAVYRSLLAASGLPTQVPTPPRMPYRPEAELKRPDLKGEFVCATCKKTFCHAASLNRHRLNFHGGNHYCTLCEDVIQPKETVRRHMSIHGFERIFTCGCCNWAFPDKKELHIHTSSMAKTNTPGSAKAIATTSSVNGEGPAIGVFKEPKKVRDARLAFKAAAAAAAAANNAACLPTGAAEFPAAAAHQPMSPPQTTLLPSCTMPAALLPTGNIYAQLLAQLMTAASSSPAAQQTAWLRALMANNIASSCTELPMMHQPSAAAALSPLDTSSLLLNTTGASSSSGLPSTSRSEAQDTESDRALSPHSPPSSEGNHDVKPLDISSLLGGSSIVQFAVKTPSSMSPMTSGLSMDDCSASTSPSSSSSASHSPSYEDKFSLNNNAAALAAAAAAAAGLQHSLQHSIAALISPDKSAKDSCSSSSSEIEPVSSPEAARQTPSPSAESRKRRRTINDVVSFLQQTKKIKEDDEEEE</sequence>
<dbReference type="SMART" id="SM00355">
    <property type="entry name" value="ZnF_C2H2"/>
    <property type="match status" value="3"/>
</dbReference>
<evidence type="ECO:0000256" key="1">
    <source>
        <dbReference type="ARBA" id="ARBA00004123"/>
    </source>
</evidence>
<dbReference type="Proteomes" id="UP000005239">
    <property type="component" value="Unassembled WGS sequence"/>
</dbReference>
<keyword evidence="5" id="KW-0479">Metal-binding</keyword>
<keyword evidence="17" id="KW-1185">Reference proteome</keyword>
<evidence type="ECO:0000256" key="4">
    <source>
        <dbReference type="ARBA" id="ARBA00022491"/>
    </source>
</evidence>
<dbReference type="GO" id="GO:0008270">
    <property type="term" value="F:zinc ion binding"/>
    <property type="evidence" value="ECO:0007669"/>
    <property type="project" value="UniProtKB-KW"/>
</dbReference>
<feature type="region of interest" description="Disordered" evidence="15">
    <location>
        <begin position="283"/>
        <end position="329"/>
    </location>
</feature>
<evidence type="ECO:0000256" key="2">
    <source>
        <dbReference type="ARBA" id="ARBA00006991"/>
    </source>
</evidence>
<protein>
    <submittedName>
        <fullName evidence="16">Ztf-29</fullName>
    </submittedName>
</protein>
<dbReference type="OrthoDB" id="6155966at2759"/>
<feature type="region of interest" description="Disordered" evidence="15">
    <location>
        <begin position="417"/>
        <end position="459"/>
    </location>
</feature>
<evidence type="ECO:0000256" key="8">
    <source>
        <dbReference type="ARBA" id="ARBA00022782"/>
    </source>
</evidence>
<feature type="compositionally biased region" description="Low complexity" evidence="15">
    <location>
        <begin position="288"/>
        <end position="299"/>
    </location>
</feature>
<keyword evidence="4" id="KW-0678">Repressor</keyword>
<evidence type="ECO:0000256" key="14">
    <source>
        <dbReference type="ARBA" id="ARBA00023242"/>
    </source>
</evidence>
<dbReference type="PROSITE" id="PS00028">
    <property type="entry name" value="ZINC_FINGER_C2H2_1"/>
    <property type="match status" value="2"/>
</dbReference>
<dbReference type="SUPFAM" id="SSF57667">
    <property type="entry name" value="beta-beta-alpha zinc fingers"/>
    <property type="match status" value="1"/>
</dbReference>
<dbReference type="GO" id="GO:0005634">
    <property type="term" value="C:nucleus"/>
    <property type="evidence" value="ECO:0000318"/>
    <property type="project" value="GO_Central"/>
</dbReference>
<evidence type="ECO:0000313" key="17">
    <source>
        <dbReference type="Proteomes" id="UP000005239"/>
    </source>
</evidence>
<comment type="subcellular location">
    <subcellularLocation>
        <location evidence="1">Nucleus</location>
    </subcellularLocation>
</comment>
<keyword evidence="14" id="KW-0539">Nucleus</keyword>
<keyword evidence="11" id="KW-0238">DNA-binding</keyword>
<dbReference type="Gene3D" id="3.30.160.60">
    <property type="entry name" value="Classic Zinc Finger"/>
    <property type="match status" value="1"/>
</dbReference>
<keyword evidence="6" id="KW-0677">Repeat</keyword>
<proteinExistence type="inferred from homology"/>
<evidence type="ECO:0000256" key="10">
    <source>
        <dbReference type="ARBA" id="ARBA00023015"/>
    </source>
</evidence>
<keyword evidence="13" id="KW-0804">Transcription</keyword>
<keyword evidence="9" id="KW-0862">Zinc</keyword>
<evidence type="ECO:0000256" key="6">
    <source>
        <dbReference type="ARBA" id="ARBA00022737"/>
    </source>
</evidence>
<feature type="compositionally biased region" description="Polar residues" evidence="15">
    <location>
        <begin position="347"/>
        <end position="356"/>
    </location>
</feature>
<name>A0A2A6BB71_PRIPA</name>
<accession>A0A2A6BB71</accession>
<evidence type="ECO:0000313" key="16">
    <source>
        <dbReference type="EnsemblMetazoa" id="PPA15293.1"/>
    </source>
</evidence>
<dbReference type="GO" id="GO:0006357">
    <property type="term" value="P:regulation of transcription by RNA polymerase II"/>
    <property type="evidence" value="ECO:0000318"/>
    <property type="project" value="GO_Central"/>
</dbReference>
<keyword evidence="12" id="KW-0010">Activator</keyword>
<gene>
    <name evidence="16" type="primary">WBGene00104847</name>
</gene>
<dbReference type="InterPro" id="IPR013087">
    <property type="entry name" value="Znf_C2H2_type"/>
</dbReference>
<organism evidence="16 17">
    <name type="scientific">Pristionchus pacificus</name>
    <name type="common">Parasitic nematode worm</name>
    <dbReference type="NCBI Taxonomy" id="54126"/>
    <lineage>
        <taxon>Eukaryota</taxon>
        <taxon>Metazoa</taxon>
        <taxon>Ecdysozoa</taxon>
        <taxon>Nematoda</taxon>
        <taxon>Chromadorea</taxon>
        <taxon>Rhabditida</taxon>
        <taxon>Rhabditina</taxon>
        <taxon>Diplogasteromorpha</taxon>
        <taxon>Diplogasteroidea</taxon>
        <taxon>Neodiplogasteridae</taxon>
        <taxon>Pristionchus</taxon>
    </lineage>
</organism>
<feature type="compositionally biased region" description="Low complexity" evidence="15">
    <location>
        <begin position="362"/>
        <end position="377"/>
    </location>
</feature>
<dbReference type="PANTHER" id="PTHR24379:SF128">
    <property type="entry name" value="C2H2-TYPE DOMAIN-CONTAINING PROTEIN"/>
    <property type="match status" value="1"/>
</dbReference>
<accession>A0A8R1UA19</accession>
<evidence type="ECO:0000256" key="12">
    <source>
        <dbReference type="ARBA" id="ARBA00023159"/>
    </source>
</evidence>
<evidence type="ECO:0000256" key="5">
    <source>
        <dbReference type="ARBA" id="ARBA00022723"/>
    </source>
</evidence>
<dbReference type="AlphaFoldDB" id="A0A2A6BB71"/>
<keyword evidence="7" id="KW-0863">Zinc-finger</keyword>
<evidence type="ECO:0000256" key="13">
    <source>
        <dbReference type="ARBA" id="ARBA00023163"/>
    </source>
</evidence>
<feature type="region of interest" description="Disordered" evidence="15">
    <location>
        <begin position="347"/>
        <end position="380"/>
    </location>
</feature>
<dbReference type="GO" id="GO:0000981">
    <property type="term" value="F:DNA-binding transcription factor activity, RNA polymerase II-specific"/>
    <property type="evidence" value="ECO:0000318"/>
    <property type="project" value="GO_Central"/>
</dbReference>
<keyword evidence="3" id="KW-0217">Developmental protein</keyword>
<evidence type="ECO:0000256" key="7">
    <source>
        <dbReference type="ARBA" id="ARBA00022771"/>
    </source>
</evidence>
<reference evidence="16" key="2">
    <citation type="submission" date="2022-06" db="UniProtKB">
        <authorList>
            <consortium name="EnsemblMetazoa"/>
        </authorList>
    </citation>
    <scope>IDENTIFICATION</scope>
    <source>
        <strain evidence="16">PS312</strain>
    </source>
</reference>
<dbReference type="PROSITE" id="PS50157">
    <property type="entry name" value="ZINC_FINGER_C2H2_2"/>
    <property type="match status" value="1"/>
</dbReference>
<evidence type="ECO:0000256" key="3">
    <source>
        <dbReference type="ARBA" id="ARBA00022473"/>
    </source>
</evidence>
<dbReference type="InterPro" id="IPR036236">
    <property type="entry name" value="Znf_C2H2_sf"/>
</dbReference>
<keyword evidence="8" id="KW-0221">Differentiation</keyword>
<dbReference type="GO" id="GO:0043565">
    <property type="term" value="F:sequence-specific DNA binding"/>
    <property type="evidence" value="ECO:0000318"/>
    <property type="project" value="GO_Central"/>
</dbReference>
<evidence type="ECO:0000256" key="9">
    <source>
        <dbReference type="ARBA" id="ARBA00022833"/>
    </source>
</evidence>
<dbReference type="PANTHER" id="PTHR24379">
    <property type="entry name" value="KRAB AND ZINC FINGER DOMAIN-CONTAINING"/>
    <property type="match status" value="1"/>
</dbReference>
<dbReference type="EnsemblMetazoa" id="PPA15293.1">
    <property type="protein sequence ID" value="PPA15293.1"/>
    <property type="gene ID" value="WBGene00104847"/>
</dbReference>
<evidence type="ECO:0000256" key="15">
    <source>
        <dbReference type="SAM" id="MobiDB-lite"/>
    </source>
</evidence>